<feature type="non-terminal residue" evidence="1">
    <location>
        <position position="23"/>
    </location>
</feature>
<gene>
    <name evidence="1" type="ORF">RFH988_LOCUS29545</name>
</gene>
<organism evidence="1 2">
    <name type="scientific">Rotaria sordida</name>
    <dbReference type="NCBI Taxonomy" id="392033"/>
    <lineage>
        <taxon>Eukaryota</taxon>
        <taxon>Metazoa</taxon>
        <taxon>Spiralia</taxon>
        <taxon>Gnathifera</taxon>
        <taxon>Rotifera</taxon>
        <taxon>Eurotatoria</taxon>
        <taxon>Bdelloidea</taxon>
        <taxon>Philodinida</taxon>
        <taxon>Philodinidae</taxon>
        <taxon>Rotaria</taxon>
    </lineage>
</organism>
<name>A0A815DFW4_9BILA</name>
<dbReference type="Proteomes" id="UP000663882">
    <property type="component" value="Unassembled WGS sequence"/>
</dbReference>
<dbReference type="EMBL" id="CAJNOO010002797">
    <property type="protein sequence ID" value="CAF1297585.1"/>
    <property type="molecule type" value="Genomic_DNA"/>
</dbReference>
<dbReference type="AlphaFoldDB" id="A0A815DFW4"/>
<protein>
    <submittedName>
        <fullName evidence="1">Uncharacterized protein</fullName>
    </submittedName>
</protein>
<accession>A0A815DFW4</accession>
<evidence type="ECO:0000313" key="2">
    <source>
        <dbReference type="Proteomes" id="UP000663882"/>
    </source>
</evidence>
<proteinExistence type="predicted"/>
<comment type="caution">
    <text evidence="1">The sequence shown here is derived from an EMBL/GenBank/DDBJ whole genome shotgun (WGS) entry which is preliminary data.</text>
</comment>
<sequence length="23" mass="2538">MVTPTFFGVMVRPVTNPPELTFG</sequence>
<reference evidence="1" key="1">
    <citation type="submission" date="2021-02" db="EMBL/GenBank/DDBJ databases">
        <authorList>
            <person name="Nowell W R."/>
        </authorList>
    </citation>
    <scope>NUCLEOTIDE SEQUENCE</scope>
</reference>
<evidence type="ECO:0000313" key="1">
    <source>
        <dbReference type="EMBL" id="CAF1297585.1"/>
    </source>
</evidence>